<comment type="caution">
    <text evidence="1">The sequence shown here is derived from an EMBL/GenBank/DDBJ whole genome shotgun (WGS) entry which is preliminary data.</text>
</comment>
<accession>A0A1J8PT38</accession>
<keyword evidence="2" id="KW-1185">Reference proteome</keyword>
<dbReference type="OrthoDB" id="2501483at2759"/>
<evidence type="ECO:0000313" key="1">
    <source>
        <dbReference type="EMBL" id="OJA10915.1"/>
    </source>
</evidence>
<dbReference type="AlphaFoldDB" id="A0A1J8PT38"/>
<proteinExistence type="predicted"/>
<dbReference type="EMBL" id="LVVM01005326">
    <property type="protein sequence ID" value="OJA10915.1"/>
    <property type="molecule type" value="Genomic_DNA"/>
</dbReference>
<gene>
    <name evidence="1" type="ORF">AZE42_08231</name>
</gene>
<name>A0A1J8PT38_9AGAM</name>
<dbReference type="Proteomes" id="UP000183567">
    <property type="component" value="Unassembled WGS sequence"/>
</dbReference>
<protein>
    <submittedName>
        <fullName evidence="1">Uncharacterized protein</fullName>
    </submittedName>
</protein>
<evidence type="ECO:0000313" key="2">
    <source>
        <dbReference type="Proteomes" id="UP000183567"/>
    </source>
</evidence>
<reference evidence="1 2" key="1">
    <citation type="submission" date="2016-03" db="EMBL/GenBank/DDBJ databases">
        <title>Comparative genomics of the ectomycorrhizal sister species Rhizopogon vinicolor and Rhizopogon vesiculosus (Basidiomycota: Boletales) reveals a divergence of the mating type B locus.</title>
        <authorList>
            <person name="Mujic A.B."/>
            <person name="Kuo A."/>
            <person name="Tritt A."/>
            <person name="Lipzen A."/>
            <person name="Chen C."/>
            <person name="Johnson J."/>
            <person name="Sharma A."/>
            <person name="Barry K."/>
            <person name="Grigoriev I.V."/>
            <person name="Spatafora J.W."/>
        </authorList>
    </citation>
    <scope>NUCLEOTIDE SEQUENCE [LARGE SCALE GENOMIC DNA]</scope>
    <source>
        <strain evidence="1 2">AM-OR11-056</strain>
    </source>
</reference>
<sequence>MLVTPAASTPEYFVFDNNCELCAHQDAIGDDHFTATGMPVDHCNPAAFPELISGGKW</sequence>
<organism evidence="1 2">
    <name type="scientific">Rhizopogon vesiculosus</name>
    <dbReference type="NCBI Taxonomy" id="180088"/>
    <lineage>
        <taxon>Eukaryota</taxon>
        <taxon>Fungi</taxon>
        <taxon>Dikarya</taxon>
        <taxon>Basidiomycota</taxon>
        <taxon>Agaricomycotina</taxon>
        <taxon>Agaricomycetes</taxon>
        <taxon>Agaricomycetidae</taxon>
        <taxon>Boletales</taxon>
        <taxon>Suillineae</taxon>
        <taxon>Rhizopogonaceae</taxon>
        <taxon>Rhizopogon</taxon>
    </lineage>
</organism>
<dbReference type="STRING" id="180088.A0A1J8PT38"/>